<dbReference type="GO" id="GO:0004888">
    <property type="term" value="F:transmembrane signaling receptor activity"/>
    <property type="evidence" value="ECO:0007669"/>
    <property type="project" value="InterPro"/>
</dbReference>
<dbReference type="Pfam" id="PF05227">
    <property type="entry name" value="CHASE3"/>
    <property type="match status" value="1"/>
</dbReference>
<gene>
    <name evidence="7" type="ORF">H6G06_04155</name>
</gene>
<dbReference type="InterPro" id="IPR004090">
    <property type="entry name" value="Chemotax_Me-accpt_rcpt"/>
</dbReference>
<dbReference type="PROSITE" id="PS50111">
    <property type="entry name" value="CHEMOTAXIS_TRANSDUC_2"/>
    <property type="match status" value="1"/>
</dbReference>
<feature type="transmembrane region" description="Helical" evidence="4">
    <location>
        <begin position="7"/>
        <end position="29"/>
    </location>
</feature>
<dbReference type="SUPFAM" id="SSF58104">
    <property type="entry name" value="Methyl-accepting chemotaxis protein (MCP) signaling domain"/>
    <property type="match status" value="1"/>
</dbReference>
<dbReference type="GO" id="GO:0016020">
    <property type="term" value="C:membrane"/>
    <property type="evidence" value="ECO:0007669"/>
    <property type="project" value="InterPro"/>
</dbReference>
<evidence type="ECO:0000256" key="3">
    <source>
        <dbReference type="PROSITE-ProRule" id="PRU00284"/>
    </source>
</evidence>
<reference evidence="8" key="1">
    <citation type="journal article" date="2020" name="ISME J.">
        <title>Comparative genomics reveals insights into cyanobacterial evolution and habitat adaptation.</title>
        <authorList>
            <person name="Chen M.Y."/>
            <person name="Teng W.K."/>
            <person name="Zhao L."/>
            <person name="Hu C.X."/>
            <person name="Zhou Y.K."/>
            <person name="Han B.P."/>
            <person name="Song L.R."/>
            <person name="Shu W.S."/>
        </authorList>
    </citation>
    <scope>NUCLEOTIDE SEQUENCE [LARGE SCALE GENOMIC DNA]</scope>
    <source>
        <strain evidence="8">FACHB-251</strain>
    </source>
</reference>
<comment type="similarity">
    <text evidence="2">Belongs to the methyl-accepting chemotaxis (MCP) protein family.</text>
</comment>
<dbReference type="Proteomes" id="UP000662185">
    <property type="component" value="Unassembled WGS sequence"/>
</dbReference>
<dbReference type="Gene3D" id="1.10.287.950">
    <property type="entry name" value="Methyl-accepting chemotaxis protein"/>
    <property type="match status" value="1"/>
</dbReference>
<comment type="caution">
    <text evidence="7">The sequence shown here is derived from an EMBL/GenBank/DDBJ whole genome shotgun (WGS) entry which is preliminary data.</text>
</comment>
<dbReference type="AlphaFoldDB" id="A0A926WDY7"/>
<sequence>MQQGLKINQFVLGGCGVIVVLTFVTSLVAQSTNEKIRAANNLVNNTYETKADLKGLEKILLDAETGKRGFVITKKDEYLEPFEEAKLKLNPAFNELKEQISLDRDKIRRIEIIQNLSTNKIQELEEAIALKRNGKEKELLELVLTNRGKKIMDEIRLNIDYLLQVEDKKIEEQKKQLLEIQQFSKLVTWGNFFCIVITVIIVSLATILIPGRALSRSLQNAFTLADKVSAGDLTVNVDSNSTDIIGKLMTTLTNMAQNLSKLIQQVQQSGIQVTSSATQIAASGKQLETSITEQVASTNQVTVAAKEISATSKELVKTVEEVAALSQATTVAASDSQKDLLQMETTMRQLVEATNSIAARLGVISEKANNINNIVVTITKVADQTNLLSLNAAIEAEKAGEYGLGFAVVAREIRRLADQTAVATIDIEQMVKQMQSSVSTGVMEMDKFAAEVGKSVEDVASISSQIGQIIEQVQELTPRYETVSQGMEAQSQGAIQISDAMSQLSSNSVQTAASLREINQAITKLNQVAQGLRQEMSRFKVHDNR</sequence>
<dbReference type="SMART" id="SM00304">
    <property type="entry name" value="HAMP"/>
    <property type="match status" value="1"/>
</dbReference>
<evidence type="ECO:0000256" key="2">
    <source>
        <dbReference type="ARBA" id="ARBA00029447"/>
    </source>
</evidence>
<dbReference type="CDD" id="cd19410">
    <property type="entry name" value="HK9-like_sensor"/>
    <property type="match status" value="1"/>
</dbReference>
<dbReference type="Pfam" id="PF00015">
    <property type="entry name" value="MCPsignal"/>
    <property type="match status" value="1"/>
</dbReference>
<keyword evidence="8" id="KW-1185">Reference proteome</keyword>
<protein>
    <submittedName>
        <fullName evidence="7">Methyl-accepting chemotaxis protein</fullName>
    </submittedName>
</protein>
<keyword evidence="1 3" id="KW-0807">Transducer</keyword>
<evidence type="ECO:0000256" key="4">
    <source>
        <dbReference type="SAM" id="Phobius"/>
    </source>
</evidence>
<feature type="domain" description="HAMP" evidence="6">
    <location>
        <begin position="212"/>
        <end position="264"/>
    </location>
</feature>
<name>A0A926WDY7_9NOST</name>
<dbReference type="EMBL" id="JACJQU010000002">
    <property type="protein sequence ID" value="MBD2292698.1"/>
    <property type="molecule type" value="Genomic_DNA"/>
</dbReference>
<dbReference type="PANTHER" id="PTHR32089:SF120">
    <property type="entry name" value="METHYL-ACCEPTING CHEMOTAXIS PROTEIN TLPQ"/>
    <property type="match status" value="1"/>
</dbReference>
<dbReference type="PRINTS" id="PR00260">
    <property type="entry name" value="CHEMTRNSDUCR"/>
</dbReference>
<keyword evidence="4" id="KW-0812">Transmembrane</keyword>
<accession>A0A926WDY7</accession>
<feature type="domain" description="Methyl-accepting transducer" evidence="5">
    <location>
        <begin position="269"/>
        <end position="505"/>
    </location>
</feature>
<dbReference type="InterPro" id="IPR003660">
    <property type="entry name" value="HAMP_dom"/>
</dbReference>
<feature type="transmembrane region" description="Helical" evidence="4">
    <location>
        <begin position="186"/>
        <end position="209"/>
    </location>
</feature>
<evidence type="ECO:0000313" key="7">
    <source>
        <dbReference type="EMBL" id="MBD2292698.1"/>
    </source>
</evidence>
<proteinExistence type="inferred from homology"/>
<evidence type="ECO:0000313" key="8">
    <source>
        <dbReference type="Proteomes" id="UP000662185"/>
    </source>
</evidence>
<keyword evidence="4" id="KW-1133">Transmembrane helix</keyword>
<dbReference type="InterPro" id="IPR007891">
    <property type="entry name" value="CHASE3"/>
</dbReference>
<evidence type="ECO:0000256" key="1">
    <source>
        <dbReference type="ARBA" id="ARBA00023224"/>
    </source>
</evidence>
<organism evidence="7 8">
    <name type="scientific">Anabaena sphaerica FACHB-251</name>
    <dbReference type="NCBI Taxonomy" id="2692883"/>
    <lineage>
        <taxon>Bacteria</taxon>
        <taxon>Bacillati</taxon>
        <taxon>Cyanobacteriota</taxon>
        <taxon>Cyanophyceae</taxon>
        <taxon>Nostocales</taxon>
        <taxon>Nostocaceae</taxon>
        <taxon>Anabaena</taxon>
    </lineage>
</organism>
<dbReference type="PANTHER" id="PTHR32089">
    <property type="entry name" value="METHYL-ACCEPTING CHEMOTAXIS PROTEIN MCPB"/>
    <property type="match status" value="1"/>
</dbReference>
<dbReference type="CDD" id="cd06225">
    <property type="entry name" value="HAMP"/>
    <property type="match status" value="1"/>
</dbReference>
<dbReference type="InterPro" id="IPR004089">
    <property type="entry name" value="MCPsignal_dom"/>
</dbReference>
<dbReference type="PROSITE" id="PS50885">
    <property type="entry name" value="HAMP"/>
    <property type="match status" value="1"/>
</dbReference>
<dbReference type="RefSeq" id="WP_190557388.1">
    <property type="nucleotide sequence ID" value="NZ_JACJQU010000002.1"/>
</dbReference>
<dbReference type="SMART" id="SM00283">
    <property type="entry name" value="MA"/>
    <property type="match status" value="1"/>
</dbReference>
<dbReference type="GO" id="GO:0007165">
    <property type="term" value="P:signal transduction"/>
    <property type="evidence" value="ECO:0007669"/>
    <property type="project" value="UniProtKB-KW"/>
</dbReference>
<evidence type="ECO:0000259" key="5">
    <source>
        <dbReference type="PROSITE" id="PS50111"/>
    </source>
</evidence>
<keyword evidence="4" id="KW-0472">Membrane</keyword>
<dbReference type="GO" id="GO:0006935">
    <property type="term" value="P:chemotaxis"/>
    <property type="evidence" value="ECO:0007669"/>
    <property type="project" value="InterPro"/>
</dbReference>
<evidence type="ECO:0000259" key="6">
    <source>
        <dbReference type="PROSITE" id="PS50885"/>
    </source>
</evidence>